<proteinExistence type="predicted"/>
<evidence type="ECO:0000313" key="2">
    <source>
        <dbReference type="Proteomes" id="UP000251647"/>
    </source>
</evidence>
<dbReference type="Pfam" id="PF11168">
    <property type="entry name" value="DUF2955"/>
    <property type="match status" value="1"/>
</dbReference>
<dbReference type="RefSeq" id="WP_005304218.1">
    <property type="nucleotide sequence ID" value="NZ_PYOG01000026.1"/>
</dbReference>
<accession>A0A2T3QEP9</accession>
<name>A0A2T3QEP9_PHODM</name>
<protein>
    <submittedName>
        <fullName evidence="1">Protein of uncharacterized function (DUF2955)</fullName>
    </submittedName>
</protein>
<dbReference type="InterPro" id="IPR022604">
    <property type="entry name" value="DUF2955"/>
</dbReference>
<sequence>MKWFNNIINNKDALRVALTVTVCMMLGKLLHLNSPVYLALYPAIVMTKVKDYRWRGLFKSLFPTLISATLAIITTEIFRDHPFIIWTISILLFDTLRKKADTPPKVGALFMPTINWILNIVFAQHTTMNMPERIHEIFIAMVITAVVTKGMLWLLPKAKGTKPPQFKPYPITFEHRLVSISLMGIGLGFLMIVNLVSAAFCMVPVIAAATQFNRQNYLKVIKGRFWTQVGGCAIAAIFSILMTGHQNMFFIYGIALFVLLYIIADQMHNDDTPAQRDTHADILLATVLPLQLYMNSSELGLSSTFLRGWELAVTLGILWLFHRLTQTREHNGQTHNAHS</sequence>
<reference evidence="1 2" key="1">
    <citation type="submission" date="2018-06" db="EMBL/GenBank/DDBJ databases">
        <authorList>
            <consortium name="Pathogen Informatics"/>
            <person name="Doyle S."/>
        </authorList>
    </citation>
    <scope>NUCLEOTIDE SEQUENCE [LARGE SCALE GENOMIC DNA]</scope>
    <source>
        <strain evidence="1 2">NCTC11647</strain>
    </source>
</reference>
<dbReference type="OrthoDB" id="6253879at2"/>
<gene>
    <name evidence="1" type="ORF">NCTC11647_03405</name>
</gene>
<dbReference type="Proteomes" id="UP000251647">
    <property type="component" value="Unassembled WGS sequence"/>
</dbReference>
<organism evidence="1 2">
    <name type="scientific">Photobacterium damselae</name>
    <dbReference type="NCBI Taxonomy" id="38293"/>
    <lineage>
        <taxon>Bacteria</taxon>
        <taxon>Pseudomonadati</taxon>
        <taxon>Pseudomonadota</taxon>
        <taxon>Gammaproteobacteria</taxon>
        <taxon>Vibrionales</taxon>
        <taxon>Vibrionaceae</taxon>
        <taxon>Photobacterium</taxon>
    </lineage>
</organism>
<dbReference type="EMBL" id="UATL01000005">
    <property type="protein sequence ID" value="SPY44460.1"/>
    <property type="molecule type" value="Genomic_DNA"/>
</dbReference>
<evidence type="ECO:0000313" key="1">
    <source>
        <dbReference type="EMBL" id="SPY44460.1"/>
    </source>
</evidence>
<dbReference type="AlphaFoldDB" id="A0A2T3QEP9"/>